<dbReference type="RefSeq" id="WP_153359058.1">
    <property type="nucleotide sequence ID" value="NZ_JAYKOO010000001.1"/>
</dbReference>
<organism evidence="2 3">
    <name type="scientific">Endobacterium cereale</name>
    <dbReference type="NCBI Taxonomy" id="2663029"/>
    <lineage>
        <taxon>Bacteria</taxon>
        <taxon>Pseudomonadati</taxon>
        <taxon>Pseudomonadota</taxon>
        <taxon>Alphaproteobacteria</taxon>
        <taxon>Hyphomicrobiales</taxon>
        <taxon>Rhizobiaceae</taxon>
        <taxon>Endobacterium</taxon>
    </lineage>
</organism>
<sequence length="86" mass="9402">MPKHKTTESWTAPIHVEDPDTGQEATIGSTQQAKDVLDHAWPAYHGSQFERAEHACEEALAGHASPEDARRAFIAAAVEAHLHLHS</sequence>
<dbReference type="Pfam" id="PF06169">
    <property type="entry name" value="DUF982"/>
    <property type="match status" value="1"/>
</dbReference>
<dbReference type="Proteomes" id="UP000435138">
    <property type="component" value="Unassembled WGS sequence"/>
</dbReference>
<dbReference type="InterPro" id="IPR010385">
    <property type="entry name" value="DUF982"/>
</dbReference>
<evidence type="ECO:0000256" key="1">
    <source>
        <dbReference type="SAM" id="MobiDB-lite"/>
    </source>
</evidence>
<comment type="caution">
    <text evidence="2">The sequence shown here is derived from an EMBL/GenBank/DDBJ whole genome shotgun (WGS) entry which is preliminary data.</text>
</comment>
<gene>
    <name evidence="2" type="ORF">GAO09_25415</name>
</gene>
<dbReference type="AlphaFoldDB" id="A0A6A8AI49"/>
<reference evidence="2 3" key="1">
    <citation type="submission" date="2019-11" db="EMBL/GenBank/DDBJ databases">
        <title>Genome analysis of Rhizobacterium cereale a novel genus and species isolated from maize roots in North Spain.</title>
        <authorList>
            <person name="Menendez E."/>
            <person name="Flores-Felix J.D."/>
            <person name="Ramirez-Bahena M.-H."/>
            <person name="Igual J.M."/>
            <person name="Garcia-Fraile P."/>
            <person name="Peix A."/>
            <person name="Velazquez E."/>
        </authorList>
    </citation>
    <scope>NUCLEOTIDE SEQUENCE [LARGE SCALE GENOMIC DNA]</scope>
    <source>
        <strain evidence="2 3">RZME27</strain>
    </source>
</reference>
<keyword evidence="3" id="KW-1185">Reference proteome</keyword>
<protein>
    <submittedName>
        <fullName evidence="2">DUF982 domain-containing protein</fullName>
    </submittedName>
</protein>
<name>A0A6A8AI49_9HYPH</name>
<dbReference type="EMBL" id="WIXI01000050">
    <property type="protein sequence ID" value="MQY49380.1"/>
    <property type="molecule type" value="Genomic_DNA"/>
</dbReference>
<proteinExistence type="predicted"/>
<evidence type="ECO:0000313" key="2">
    <source>
        <dbReference type="EMBL" id="MQY49380.1"/>
    </source>
</evidence>
<accession>A0A6A8AI49</accession>
<evidence type="ECO:0000313" key="3">
    <source>
        <dbReference type="Proteomes" id="UP000435138"/>
    </source>
</evidence>
<dbReference type="Gene3D" id="6.10.250.730">
    <property type="match status" value="1"/>
</dbReference>
<feature type="region of interest" description="Disordered" evidence="1">
    <location>
        <begin position="1"/>
        <end position="26"/>
    </location>
</feature>